<protein>
    <submittedName>
        <fullName evidence="1">Uncharacterized protein</fullName>
    </submittedName>
</protein>
<accession>A0A0L7QM83</accession>
<feature type="non-terminal residue" evidence="1">
    <location>
        <position position="1"/>
    </location>
</feature>
<reference evidence="1 2" key="1">
    <citation type="submission" date="2015-07" db="EMBL/GenBank/DDBJ databases">
        <title>The genome of Habropoda laboriosa.</title>
        <authorList>
            <person name="Pan H."/>
            <person name="Kapheim K."/>
        </authorList>
    </citation>
    <scope>NUCLEOTIDE SEQUENCE [LARGE SCALE GENOMIC DNA]</scope>
    <source>
        <strain evidence="1">0110345459</strain>
    </source>
</reference>
<name>A0A0L7QM83_9HYME</name>
<keyword evidence="2" id="KW-1185">Reference proteome</keyword>
<dbReference type="OrthoDB" id="7554612at2759"/>
<proteinExistence type="predicted"/>
<evidence type="ECO:0000313" key="2">
    <source>
        <dbReference type="Proteomes" id="UP000053825"/>
    </source>
</evidence>
<organism evidence="1 2">
    <name type="scientific">Habropoda laboriosa</name>
    <dbReference type="NCBI Taxonomy" id="597456"/>
    <lineage>
        <taxon>Eukaryota</taxon>
        <taxon>Metazoa</taxon>
        <taxon>Ecdysozoa</taxon>
        <taxon>Arthropoda</taxon>
        <taxon>Hexapoda</taxon>
        <taxon>Insecta</taxon>
        <taxon>Pterygota</taxon>
        <taxon>Neoptera</taxon>
        <taxon>Endopterygota</taxon>
        <taxon>Hymenoptera</taxon>
        <taxon>Apocrita</taxon>
        <taxon>Aculeata</taxon>
        <taxon>Apoidea</taxon>
        <taxon>Anthophila</taxon>
        <taxon>Apidae</taxon>
        <taxon>Habropoda</taxon>
    </lineage>
</organism>
<gene>
    <name evidence="1" type="ORF">WH47_11066</name>
</gene>
<evidence type="ECO:0000313" key="1">
    <source>
        <dbReference type="EMBL" id="KOC59636.1"/>
    </source>
</evidence>
<dbReference type="Proteomes" id="UP000053825">
    <property type="component" value="Unassembled WGS sequence"/>
</dbReference>
<sequence>RSGGRKAGPQHRTPANQRLARLRRGPRTAAVTITLPSGGTKSLSEVITRAEENLDLADLEIEDVRHRRARTGGLLLEISGPEREAKAQALAEKLKNILGEDAKVVHPCLCAEMRVYGLGDAATPEKVAAGIAAAGGCAVGEVRTGEIRRPATAEHLASRLPARFMTCALERLFLRKPFLAYLISKNSTMHVRVETFSDGLNSKLPHHKPRVSERGEDKGREYGLFGAVVLCGVVHFGGRSRCSARRRRRRATGSALAGARPPSSVKSDSVSDVAIRRRYALDSGDSSDCLETCAPEPQEEE</sequence>
<dbReference type="AlphaFoldDB" id="A0A0L7QM83"/>
<dbReference type="EMBL" id="KQ414902">
    <property type="protein sequence ID" value="KOC59636.1"/>
    <property type="molecule type" value="Genomic_DNA"/>
</dbReference>